<dbReference type="AlphaFoldDB" id="A0A5M6DK55"/>
<evidence type="ECO:0000256" key="2">
    <source>
        <dbReference type="SAM" id="MobiDB-lite"/>
    </source>
</evidence>
<feature type="region of interest" description="Disordered" evidence="2">
    <location>
        <begin position="1"/>
        <end position="51"/>
    </location>
</feature>
<keyword evidence="4" id="KW-1185">Reference proteome</keyword>
<feature type="region of interest" description="Disordered" evidence="2">
    <location>
        <begin position="192"/>
        <end position="223"/>
    </location>
</feature>
<feature type="compositionally biased region" description="Polar residues" evidence="2">
    <location>
        <begin position="126"/>
        <end position="137"/>
    </location>
</feature>
<evidence type="ECO:0000313" key="4">
    <source>
        <dbReference type="Proteomes" id="UP000323426"/>
    </source>
</evidence>
<name>A0A5M6DK55_9BACT</name>
<feature type="compositionally biased region" description="Low complexity" evidence="2">
    <location>
        <begin position="80"/>
        <end position="95"/>
    </location>
</feature>
<keyword evidence="1" id="KW-0175">Coiled coil</keyword>
<feature type="compositionally biased region" description="Polar residues" evidence="2">
    <location>
        <begin position="199"/>
        <end position="217"/>
    </location>
</feature>
<dbReference type="Pfam" id="PF03993">
    <property type="entry name" value="DUF349"/>
    <property type="match status" value="5"/>
</dbReference>
<evidence type="ECO:0000313" key="3">
    <source>
        <dbReference type="EMBL" id="KAA5547853.1"/>
    </source>
</evidence>
<feature type="compositionally biased region" description="Polar residues" evidence="2">
    <location>
        <begin position="96"/>
        <end position="111"/>
    </location>
</feature>
<proteinExistence type="predicted"/>
<evidence type="ECO:0000256" key="1">
    <source>
        <dbReference type="SAM" id="Coils"/>
    </source>
</evidence>
<feature type="compositionally biased region" description="Polar residues" evidence="2">
    <location>
        <begin position="1"/>
        <end position="11"/>
    </location>
</feature>
<feature type="coiled-coil region" evidence="1">
    <location>
        <begin position="754"/>
        <end position="815"/>
    </location>
</feature>
<protein>
    <submittedName>
        <fullName evidence="3">DUF349 domain-containing protein</fullName>
    </submittedName>
</protein>
<organism evidence="3 4">
    <name type="scientific">Adhaeribacter rhizoryzae</name>
    <dbReference type="NCBI Taxonomy" id="2607907"/>
    <lineage>
        <taxon>Bacteria</taxon>
        <taxon>Pseudomonadati</taxon>
        <taxon>Bacteroidota</taxon>
        <taxon>Cytophagia</taxon>
        <taxon>Cytophagales</taxon>
        <taxon>Hymenobacteraceae</taxon>
        <taxon>Adhaeribacter</taxon>
    </lineage>
</organism>
<feature type="coiled-coil region" evidence="1">
    <location>
        <begin position="336"/>
        <end position="366"/>
    </location>
</feature>
<dbReference type="Proteomes" id="UP000323426">
    <property type="component" value="Unassembled WGS sequence"/>
</dbReference>
<sequence length="822" mass="94006">MVDTTNNTAENQADDAAESPQRILERRLAELNARKPEEQTRPDEDLNSTGNIMGGAVAMHEVIPPTPAVPVAGEITPDESAVTTSTTSSDALSQTPANPEVSTAQNTTTATAGVEADLATPATPAVDNTANISTPESLGNAPAALSSPETENPVLNHNAPEGPTTAEVAESVAQPETNFQRNAPEENLSTAGVIPAVNPGSQENPVNATPEAATSGNIPAAENIPAGENITAGESTRQEHEMLLDDEHHEEIVDTDFSNLNITELRQKLKQLLKTAGRQESRQVSELYRQYEAKLAVEKAEALDRFMAEGSSADDFEFQPGFEHQELEKAYFQFRENRSREQRNDEEQKVKNAKRKQELLDELRELVESPETKSSGDKIRQIQTEWKAIGPVPPADSKQLWNSYHALLDIFYNNRSIFYELKELDRRKNLQHKIHLCERAEALVNQPSINTALQELRKLHEEWKNVGPVPNDQRDAIWERFIQASEKVHARKKEFISERKAQEQENLIKKTALLDRMEAFQSFGTDRINDWRDKTDEIQKLKEEWDSVGLVPKERADEINKRFWSSYKAFFNHKNAFFKNLDEQKMQNLRLKTELCEQAETLRDSTDWDETKEKLIQLQKKWKTIGRVPDKYSDKLWQRFRSACNEFFDRKQNQVQQRENELNQASQIKQTYFEELASRITLLNTEPGSYEEYEQLRNRWLGLPSNKGTNRLDDKYFDLLEKFVNSIIDLTTEEKDAVVAELQVTRFKQGPDASSRIQQKEQAIRRDISQLENDIRTLKTNIEFFGRSKNAEKLREEYQARIAEADHRIQVLQRQLYAFRNS</sequence>
<gene>
    <name evidence="3" type="ORF">F0145_07915</name>
</gene>
<dbReference type="RefSeq" id="WP_150087771.1">
    <property type="nucleotide sequence ID" value="NZ_VWSF01000004.1"/>
</dbReference>
<dbReference type="InterPro" id="IPR007139">
    <property type="entry name" value="DUF349"/>
</dbReference>
<feature type="compositionally biased region" description="Basic and acidic residues" evidence="2">
    <location>
        <begin position="23"/>
        <end position="44"/>
    </location>
</feature>
<dbReference type="EMBL" id="VWSF01000004">
    <property type="protein sequence ID" value="KAA5547853.1"/>
    <property type="molecule type" value="Genomic_DNA"/>
</dbReference>
<feature type="region of interest" description="Disordered" evidence="2">
    <location>
        <begin position="79"/>
        <end position="171"/>
    </location>
</feature>
<reference evidence="3 4" key="1">
    <citation type="submission" date="2019-09" db="EMBL/GenBank/DDBJ databases">
        <title>Genome sequence and assembly of Adhaeribacter sp.</title>
        <authorList>
            <person name="Chhetri G."/>
        </authorList>
    </citation>
    <scope>NUCLEOTIDE SEQUENCE [LARGE SCALE GENOMIC DNA]</scope>
    <source>
        <strain evidence="3 4">DK36</strain>
    </source>
</reference>
<comment type="caution">
    <text evidence="3">The sequence shown here is derived from an EMBL/GenBank/DDBJ whole genome shotgun (WGS) entry which is preliminary data.</text>
</comment>
<accession>A0A5M6DK55</accession>